<reference evidence="2" key="1">
    <citation type="submission" date="2023-04" db="EMBL/GenBank/DDBJ databases">
        <title>Chromosome-level genome of Chaenocephalus aceratus.</title>
        <authorList>
            <person name="Park H."/>
        </authorList>
    </citation>
    <scope>NUCLEOTIDE SEQUENCE</scope>
    <source>
        <strain evidence="2">DE</strain>
        <tissue evidence="2">Muscle</tissue>
    </source>
</reference>
<protein>
    <submittedName>
        <fullName evidence="2">Eukaryotic translation initiation factor 3 subunit A</fullName>
    </submittedName>
</protein>
<dbReference type="Proteomes" id="UP001228049">
    <property type="component" value="Unassembled WGS sequence"/>
</dbReference>
<name>A0AAD9C0C7_DISEL</name>
<organism evidence="2 3">
    <name type="scientific">Dissostichus eleginoides</name>
    <name type="common">Patagonian toothfish</name>
    <name type="synonym">Dissostichus amissus</name>
    <dbReference type="NCBI Taxonomy" id="100907"/>
    <lineage>
        <taxon>Eukaryota</taxon>
        <taxon>Metazoa</taxon>
        <taxon>Chordata</taxon>
        <taxon>Craniata</taxon>
        <taxon>Vertebrata</taxon>
        <taxon>Euteleostomi</taxon>
        <taxon>Actinopterygii</taxon>
        <taxon>Neopterygii</taxon>
        <taxon>Teleostei</taxon>
        <taxon>Neoteleostei</taxon>
        <taxon>Acanthomorphata</taxon>
        <taxon>Eupercaria</taxon>
        <taxon>Perciformes</taxon>
        <taxon>Notothenioidei</taxon>
        <taxon>Nototheniidae</taxon>
        <taxon>Dissostichus</taxon>
    </lineage>
</organism>
<evidence type="ECO:0000256" key="1">
    <source>
        <dbReference type="SAM" id="MobiDB-lite"/>
    </source>
</evidence>
<feature type="region of interest" description="Disordered" evidence="1">
    <location>
        <begin position="1"/>
        <end position="64"/>
    </location>
</feature>
<keyword evidence="3" id="KW-1185">Reference proteome</keyword>
<keyword evidence="2" id="KW-0648">Protein biosynthesis</keyword>
<comment type="caution">
    <text evidence="2">The sequence shown here is derived from an EMBL/GenBank/DDBJ whole genome shotgun (WGS) entry which is preliminary data.</text>
</comment>
<keyword evidence="2" id="KW-0396">Initiation factor</keyword>
<feature type="compositionally biased region" description="Basic and acidic residues" evidence="1">
    <location>
        <begin position="16"/>
        <end position="29"/>
    </location>
</feature>
<dbReference type="AlphaFoldDB" id="A0AAD9C0C7"/>
<dbReference type="EMBL" id="JASDAP010000015">
    <property type="protein sequence ID" value="KAK1891209.1"/>
    <property type="molecule type" value="Genomic_DNA"/>
</dbReference>
<dbReference type="GO" id="GO:0003743">
    <property type="term" value="F:translation initiation factor activity"/>
    <property type="evidence" value="ECO:0007669"/>
    <property type="project" value="UniProtKB-KW"/>
</dbReference>
<feature type="non-terminal residue" evidence="2">
    <location>
        <position position="80"/>
    </location>
</feature>
<sequence length="80" mass="8730">MQRDLKGPASFIRGGGRREKGTVRRRDGNRLTAEVETSTGAPPAGEAEGIMGDVQGDCKATDSPGFDVSWRIRRDIKVER</sequence>
<evidence type="ECO:0000313" key="2">
    <source>
        <dbReference type="EMBL" id="KAK1891209.1"/>
    </source>
</evidence>
<proteinExistence type="predicted"/>
<accession>A0AAD9C0C7</accession>
<evidence type="ECO:0000313" key="3">
    <source>
        <dbReference type="Proteomes" id="UP001228049"/>
    </source>
</evidence>
<gene>
    <name evidence="2" type="ORF">KUDE01_010037</name>
</gene>